<name>X1LFR4_9ZZZZ</name>
<gene>
    <name evidence="1" type="ORF">S06H3_09950</name>
</gene>
<comment type="caution">
    <text evidence="1">The sequence shown here is derived from an EMBL/GenBank/DDBJ whole genome shotgun (WGS) entry which is preliminary data.</text>
</comment>
<proteinExistence type="predicted"/>
<dbReference type="EMBL" id="BARV01004500">
    <property type="protein sequence ID" value="GAI18157.1"/>
    <property type="molecule type" value="Genomic_DNA"/>
</dbReference>
<accession>X1LFR4</accession>
<protein>
    <submittedName>
        <fullName evidence="1">Uncharacterized protein</fullName>
    </submittedName>
</protein>
<evidence type="ECO:0000313" key="1">
    <source>
        <dbReference type="EMBL" id="GAI18157.1"/>
    </source>
</evidence>
<sequence length="96" mass="10856">MSLIKAGSNSKANFAHLDALEFPYVASLTPSYHTNLLKVSLSHYREVKVGEHKLLVFRDRKVVWGKERTVVVYISEKLREGQLRGLETALAKSLKS</sequence>
<reference evidence="1" key="1">
    <citation type="journal article" date="2014" name="Front. Microbiol.">
        <title>High frequency of phylogenetically diverse reductive dehalogenase-homologous genes in deep subseafloor sedimentary metagenomes.</title>
        <authorList>
            <person name="Kawai M."/>
            <person name="Futagami T."/>
            <person name="Toyoda A."/>
            <person name="Takaki Y."/>
            <person name="Nishi S."/>
            <person name="Hori S."/>
            <person name="Arai W."/>
            <person name="Tsubouchi T."/>
            <person name="Morono Y."/>
            <person name="Uchiyama I."/>
            <person name="Ito T."/>
            <person name="Fujiyama A."/>
            <person name="Inagaki F."/>
            <person name="Takami H."/>
        </authorList>
    </citation>
    <scope>NUCLEOTIDE SEQUENCE</scope>
    <source>
        <strain evidence="1">Expedition CK06-06</strain>
    </source>
</reference>
<dbReference type="AlphaFoldDB" id="X1LFR4"/>
<organism evidence="1">
    <name type="scientific">marine sediment metagenome</name>
    <dbReference type="NCBI Taxonomy" id="412755"/>
    <lineage>
        <taxon>unclassified sequences</taxon>
        <taxon>metagenomes</taxon>
        <taxon>ecological metagenomes</taxon>
    </lineage>
</organism>